<feature type="active site" description="For autocatalytic cleavage activity" evidence="13">
    <location>
        <position position="156"/>
    </location>
</feature>
<dbReference type="PANTHER" id="PTHR33516">
    <property type="entry name" value="LEXA REPRESSOR"/>
    <property type="match status" value="1"/>
</dbReference>
<dbReference type="GO" id="GO:0003677">
    <property type="term" value="F:DNA binding"/>
    <property type="evidence" value="ECO:0007669"/>
    <property type="project" value="UniProtKB-UniRule"/>
</dbReference>
<comment type="similarity">
    <text evidence="1 13 14">Belongs to the peptidase S24 family.</text>
</comment>
<evidence type="ECO:0000259" key="17">
    <source>
        <dbReference type="Pfam" id="PF02384"/>
    </source>
</evidence>
<evidence type="ECO:0000256" key="13">
    <source>
        <dbReference type="HAMAP-Rule" id="MF_00015"/>
    </source>
</evidence>
<evidence type="ECO:0000259" key="16">
    <source>
        <dbReference type="Pfam" id="PF01726"/>
    </source>
</evidence>
<dbReference type="GO" id="GO:0009432">
    <property type="term" value="P:SOS response"/>
    <property type="evidence" value="ECO:0007669"/>
    <property type="project" value="UniProtKB-UniRule"/>
</dbReference>
<name>A0A0G1NEG1_9BACT</name>
<dbReference type="Gene3D" id="1.10.10.10">
    <property type="entry name" value="Winged helix-like DNA-binding domain superfamily/Winged helix DNA-binding domain"/>
    <property type="match status" value="1"/>
</dbReference>
<dbReference type="GO" id="GO:0008170">
    <property type="term" value="F:N-methyltransferase activity"/>
    <property type="evidence" value="ECO:0007669"/>
    <property type="project" value="InterPro"/>
</dbReference>
<dbReference type="InterPro" id="IPR050077">
    <property type="entry name" value="LexA_repressor"/>
</dbReference>
<comment type="catalytic activity">
    <reaction evidence="13">
        <text>Hydrolysis of Ala-|-Gly bond in repressor LexA.</text>
        <dbReference type="EC" id="3.4.21.88"/>
    </reaction>
</comment>
<dbReference type="GO" id="GO:0006260">
    <property type="term" value="P:DNA replication"/>
    <property type="evidence" value="ECO:0007669"/>
    <property type="project" value="UniProtKB-UniRule"/>
</dbReference>
<keyword evidence="8 13" id="KW-0805">Transcription regulation</keyword>
<dbReference type="FunFam" id="2.10.109.10:FF:000001">
    <property type="entry name" value="LexA repressor"/>
    <property type="match status" value="1"/>
</dbReference>
<dbReference type="PROSITE" id="PS00092">
    <property type="entry name" value="N6_MTASE"/>
    <property type="match status" value="1"/>
</dbReference>
<dbReference type="NCBIfam" id="TIGR00498">
    <property type="entry name" value="lexA"/>
    <property type="match status" value="1"/>
</dbReference>
<evidence type="ECO:0000313" key="18">
    <source>
        <dbReference type="EMBL" id="KKT91502.1"/>
    </source>
</evidence>
<evidence type="ECO:0000256" key="1">
    <source>
        <dbReference type="ARBA" id="ARBA00007484"/>
    </source>
</evidence>
<gene>
    <name evidence="13" type="primary">lexA</name>
    <name evidence="18" type="ORF">UW92_C0011G0004</name>
</gene>
<dbReference type="SUPFAM" id="SSF46785">
    <property type="entry name" value="Winged helix' DNA-binding domain"/>
    <property type="match status" value="1"/>
</dbReference>
<dbReference type="GO" id="GO:0004252">
    <property type="term" value="F:serine-type endopeptidase activity"/>
    <property type="evidence" value="ECO:0007669"/>
    <property type="project" value="UniProtKB-UniRule"/>
</dbReference>
<dbReference type="InterPro" id="IPR015927">
    <property type="entry name" value="Peptidase_S24_S26A/B/C"/>
</dbReference>
<evidence type="ECO:0000256" key="10">
    <source>
        <dbReference type="ARBA" id="ARBA00023163"/>
    </source>
</evidence>
<dbReference type="PANTHER" id="PTHR33516:SF2">
    <property type="entry name" value="LEXA REPRESSOR-RELATED"/>
    <property type="match status" value="1"/>
</dbReference>
<sequence>MLTKKQKTVLDFIKQYSNKRGYAPSLEEIQKHFKLASVSTAHFHVSRLRDAGYLAKEESKPRSIDVLKQQTMSTIPLLGTIAAGEPIEAIENSENISVSDSQLSKSGKHFALKVKGDSMIEDGIFADDIVVIRKQPNANDGETVVALINDDEVTLKKIFREKNRFRLQPANKNLKPIFVRNLTIQGKVVSIIRNFERPNINNGEFIENTINYVQNSDLNYRKSLGQYFTPKSIRDMLLNKLPNSIVKPKVLDPACGTGEFLITAKDYFKSPKLFGWDIDKKLVSISKRVAPEADLKSLDSLMNEDYGRFDFVIGNPPYFEFNPSVQIRNKFKEVINGRINIFSLFIYQGLRWLKEGGYLAYVIPPSMNNGAYFKKLREFIIDNSNIESLEILRDPKLFDGALQSTMLLVLKKGKNQGDYLFQKNGITIFTEGVKYLEKIFKGRVTLKDVGYSVKTGSIVWNQNRNLLTHNPNVAIPLIWAYNVGNGELKLPINKPGKPQYIKTTRYDVGPAIVVNRITGSVGSTRLRAALIPRGMKFLAENHVNVIYPPSRNGQEQLNLGKLGGLSIHIEDVAKQLSSEEKIDAIKNITGNTQISKNELEKLFPLDL</sequence>
<dbReference type="InterPro" id="IPR006200">
    <property type="entry name" value="LexA"/>
</dbReference>
<keyword evidence="10 13" id="KW-0804">Transcription</keyword>
<keyword evidence="11 13" id="KW-0234">DNA repair</keyword>
<dbReference type="SUPFAM" id="SSF51306">
    <property type="entry name" value="LexA/Signal peptidase"/>
    <property type="match status" value="1"/>
</dbReference>
<dbReference type="SUPFAM" id="SSF53335">
    <property type="entry name" value="S-adenosyl-L-methionine-dependent methyltransferases"/>
    <property type="match status" value="1"/>
</dbReference>
<dbReference type="InterPro" id="IPR006197">
    <property type="entry name" value="Peptidase_S24_LexA"/>
</dbReference>
<dbReference type="Pfam" id="PF01726">
    <property type="entry name" value="LexA_DNA_bind"/>
    <property type="match status" value="1"/>
</dbReference>
<dbReference type="GO" id="GO:0032259">
    <property type="term" value="P:methylation"/>
    <property type="evidence" value="ECO:0007669"/>
    <property type="project" value="UniProtKB-KW"/>
</dbReference>
<dbReference type="InterPro" id="IPR003356">
    <property type="entry name" value="DNA_methylase_A-5"/>
</dbReference>
<keyword evidence="5 13" id="KW-0227">DNA damage</keyword>
<dbReference type="HAMAP" id="MF_00015">
    <property type="entry name" value="LexA"/>
    <property type="match status" value="1"/>
</dbReference>
<proteinExistence type="inferred from homology"/>
<protein>
    <recommendedName>
        <fullName evidence="13">LexA repressor</fullName>
        <ecNumber evidence="13">3.4.21.88</ecNumber>
    </recommendedName>
</protein>
<dbReference type="InterPro" id="IPR036286">
    <property type="entry name" value="LexA/Signal_pep-like_sf"/>
</dbReference>
<evidence type="ECO:0000256" key="6">
    <source>
        <dbReference type="ARBA" id="ARBA00022801"/>
    </source>
</evidence>
<feature type="domain" description="Peptidase S24/S26A/S26B/S26C" evidence="15">
    <location>
        <begin position="76"/>
        <end position="189"/>
    </location>
</feature>
<reference evidence="18 19" key="1">
    <citation type="journal article" date="2015" name="Nature">
        <title>rRNA introns, odd ribosomes, and small enigmatic genomes across a large radiation of phyla.</title>
        <authorList>
            <person name="Brown C.T."/>
            <person name="Hug L.A."/>
            <person name="Thomas B.C."/>
            <person name="Sharon I."/>
            <person name="Castelle C.J."/>
            <person name="Singh A."/>
            <person name="Wilkins M.J."/>
            <person name="Williams K.H."/>
            <person name="Banfield J.F."/>
        </authorList>
    </citation>
    <scope>NUCLEOTIDE SEQUENCE [LARGE SCALE GENOMIC DNA]</scope>
</reference>
<feature type="site" description="Cleavage; by autolysis" evidence="13">
    <location>
        <begin position="83"/>
        <end position="84"/>
    </location>
</feature>
<keyword evidence="18" id="KW-0489">Methyltransferase</keyword>
<organism evidence="18 19">
    <name type="scientific">Candidatus Jorgensenbacteria bacterium GW2011_GWA2_45_13</name>
    <dbReference type="NCBI Taxonomy" id="1618662"/>
    <lineage>
        <taxon>Bacteria</taxon>
        <taxon>Candidatus Joergenseniibacteriota</taxon>
    </lineage>
</organism>
<dbReference type="Pfam" id="PF00717">
    <property type="entry name" value="Peptidase_S24"/>
    <property type="match status" value="1"/>
</dbReference>
<dbReference type="Gene3D" id="2.10.109.10">
    <property type="entry name" value="Umud Fragment, subunit A"/>
    <property type="match status" value="1"/>
</dbReference>
<comment type="function">
    <text evidence="13">Represses a number of genes involved in the response to DNA damage (SOS response), including recA and lexA. In the presence of single-stranded DNA, RecA interacts with LexA causing an autocatalytic cleavage which disrupts the DNA-binding part of LexA, leading to derepression of the SOS regulon and eventually DNA repair.</text>
</comment>
<dbReference type="Pfam" id="PF02384">
    <property type="entry name" value="N6_Mtase"/>
    <property type="match status" value="1"/>
</dbReference>
<keyword evidence="7 13" id="KW-0068">Autocatalytic cleavage</keyword>
<keyword evidence="18" id="KW-0808">Transferase</keyword>
<dbReference type="Gene3D" id="3.40.50.150">
    <property type="entry name" value="Vaccinia Virus protein VP39"/>
    <property type="match status" value="1"/>
</dbReference>
<dbReference type="CDD" id="cd06529">
    <property type="entry name" value="S24_LexA-like"/>
    <property type="match status" value="1"/>
</dbReference>
<evidence type="ECO:0000313" key="19">
    <source>
        <dbReference type="Proteomes" id="UP000033966"/>
    </source>
</evidence>
<keyword evidence="2 13" id="KW-0678">Repressor</keyword>
<dbReference type="GO" id="GO:0006508">
    <property type="term" value="P:proteolysis"/>
    <property type="evidence" value="ECO:0007669"/>
    <property type="project" value="InterPro"/>
</dbReference>
<keyword evidence="9 13" id="KW-0238">DNA-binding</keyword>
<dbReference type="InterPro" id="IPR029063">
    <property type="entry name" value="SAM-dependent_MTases_sf"/>
</dbReference>
<dbReference type="GO" id="GO:0006281">
    <property type="term" value="P:DNA repair"/>
    <property type="evidence" value="ECO:0007669"/>
    <property type="project" value="UniProtKB-UniRule"/>
</dbReference>
<evidence type="ECO:0000256" key="11">
    <source>
        <dbReference type="ARBA" id="ARBA00023204"/>
    </source>
</evidence>
<evidence type="ECO:0000256" key="8">
    <source>
        <dbReference type="ARBA" id="ARBA00023015"/>
    </source>
</evidence>
<evidence type="ECO:0000256" key="7">
    <source>
        <dbReference type="ARBA" id="ARBA00022813"/>
    </source>
</evidence>
<keyword evidence="12 13" id="KW-0742">SOS response</keyword>
<feature type="active site" description="For autocatalytic cleavage activity" evidence="13">
    <location>
        <position position="118"/>
    </location>
</feature>
<dbReference type="PRINTS" id="PR00507">
    <property type="entry name" value="N12N6MTFRASE"/>
</dbReference>
<comment type="subunit">
    <text evidence="13">Homodimer.</text>
</comment>
<dbReference type="EC" id="3.4.21.88" evidence="13"/>
<keyword evidence="6 13" id="KW-0378">Hydrolase</keyword>
<dbReference type="AlphaFoldDB" id="A0A0G1NEG1"/>
<dbReference type="InterPro" id="IPR036388">
    <property type="entry name" value="WH-like_DNA-bd_sf"/>
</dbReference>
<evidence type="ECO:0000256" key="14">
    <source>
        <dbReference type="RuleBase" id="RU003991"/>
    </source>
</evidence>
<evidence type="ECO:0000256" key="3">
    <source>
        <dbReference type="ARBA" id="ARBA00022705"/>
    </source>
</evidence>
<dbReference type="Proteomes" id="UP000033966">
    <property type="component" value="Unassembled WGS sequence"/>
</dbReference>
<dbReference type="EMBL" id="LCKF01000011">
    <property type="protein sequence ID" value="KKT91502.1"/>
    <property type="molecule type" value="Genomic_DNA"/>
</dbReference>
<evidence type="ECO:0000256" key="5">
    <source>
        <dbReference type="ARBA" id="ARBA00022763"/>
    </source>
</evidence>
<feature type="domain" description="LexA repressor DNA-binding" evidence="16">
    <location>
        <begin position="2"/>
        <end position="62"/>
    </location>
</feature>
<dbReference type="InterPro" id="IPR002052">
    <property type="entry name" value="DNA_methylase_N6_adenine_CS"/>
</dbReference>
<feature type="domain" description="DNA methylase adenine-specific" evidence="17">
    <location>
        <begin position="220"/>
        <end position="422"/>
    </location>
</feature>
<dbReference type="CDD" id="cd02440">
    <property type="entry name" value="AdoMet_MTases"/>
    <property type="match status" value="1"/>
</dbReference>
<keyword evidence="3 13" id="KW-0235">DNA replication</keyword>
<accession>A0A0G1NEG1</accession>
<comment type="caution">
    <text evidence="18">The sequence shown here is derived from an EMBL/GenBank/DDBJ whole genome shotgun (WGS) entry which is preliminary data.</text>
</comment>
<dbReference type="GO" id="GO:0045892">
    <property type="term" value="P:negative regulation of DNA-templated transcription"/>
    <property type="evidence" value="ECO:0007669"/>
    <property type="project" value="UniProtKB-UniRule"/>
</dbReference>
<evidence type="ECO:0000256" key="12">
    <source>
        <dbReference type="ARBA" id="ARBA00023236"/>
    </source>
</evidence>
<dbReference type="InterPro" id="IPR006199">
    <property type="entry name" value="LexA_DNA-bd_dom"/>
</dbReference>
<dbReference type="InterPro" id="IPR039418">
    <property type="entry name" value="LexA-like"/>
</dbReference>
<feature type="DNA-binding region" description="H-T-H motif" evidence="13">
    <location>
        <begin position="26"/>
        <end position="46"/>
    </location>
</feature>
<evidence type="ECO:0000256" key="9">
    <source>
        <dbReference type="ARBA" id="ARBA00023125"/>
    </source>
</evidence>
<dbReference type="GO" id="GO:0009307">
    <property type="term" value="P:DNA restriction-modification system"/>
    <property type="evidence" value="ECO:0007669"/>
    <property type="project" value="UniProtKB-KW"/>
</dbReference>
<dbReference type="InterPro" id="IPR036390">
    <property type="entry name" value="WH_DNA-bd_sf"/>
</dbReference>
<evidence type="ECO:0000256" key="2">
    <source>
        <dbReference type="ARBA" id="ARBA00022491"/>
    </source>
</evidence>
<keyword evidence="4" id="KW-0680">Restriction system</keyword>
<evidence type="ECO:0000259" key="15">
    <source>
        <dbReference type="Pfam" id="PF00717"/>
    </source>
</evidence>
<dbReference type="PRINTS" id="PR00726">
    <property type="entry name" value="LEXASERPTASE"/>
</dbReference>
<evidence type="ECO:0000256" key="4">
    <source>
        <dbReference type="ARBA" id="ARBA00022747"/>
    </source>
</evidence>
<dbReference type="PATRIC" id="fig|1618662.3.peg.266"/>